<reference evidence="1 2" key="1">
    <citation type="submission" date="2020-08" db="EMBL/GenBank/DDBJ databases">
        <title>Sequencing the genomes of 1000 actinobacteria strains.</title>
        <authorList>
            <person name="Klenk H.-P."/>
        </authorList>
    </citation>
    <scope>NUCLEOTIDE SEQUENCE [LARGE SCALE GENOMIC DNA]</scope>
    <source>
        <strain evidence="1 2">DSM 43023</strain>
    </source>
</reference>
<dbReference type="Proteomes" id="UP000534286">
    <property type="component" value="Unassembled WGS sequence"/>
</dbReference>
<gene>
    <name evidence="1" type="ORF">FHR32_003447</name>
</gene>
<dbReference type="RefSeq" id="WP_184755199.1">
    <property type="nucleotide sequence ID" value="NZ_BAABEK010000094.1"/>
</dbReference>
<name>A0A7W7RWC6_9ACTN</name>
<comment type="caution">
    <text evidence="1">The sequence shown here is derived from an EMBL/GenBank/DDBJ whole genome shotgun (WGS) entry which is preliminary data.</text>
</comment>
<keyword evidence="2" id="KW-1185">Reference proteome</keyword>
<dbReference type="AlphaFoldDB" id="A0A7W7RWC6"/>
<sequence>MMGTKARAYLMAALDRLGVTVRAGVSVVKVLPGGVELEGGEFVAGPSSAALESRTQDSAAHAHRR</sequence>
<organism evidence="1 2">
    <name type="scientific">Streptosporangium album</name>
    <dbReference type="NCBI Taxonomy" id="47479"/>
    <lineage>
        <taxon>Bacteria</taxon>
        <taxon>Bacillati</taxon>
        <taxon>Actinomycetota</taxon>
        <taxon>Actinomycetes</taxon>
        <taxon>Streptosporangiales</taxon>
        <taxon>Streptosporangiaceae</taxon>
        <taxon>Streptosporangium</taxon>
    </lineage>
</organism>
<accession>A0A7W7RWC6</accession>
<evidence type="ECO:0000313" key="2">
    <source>
        <dbReference type="Proteomes" id="UP000534286"/>
    </source>
</evidence>
<dbReference type="EMBL" id="JACHJU010000001">
    <property type="protein sequence ID" value="MBB4939142.1"/>
    <property type="molecule type" value="Genomic_DNA"/>
</dbReference>
<proteinExistence type="predicted"/>
<protein>
    <submittedName>
        <fullName evidence="1">NADH dehydrogenase FAD-containing subunit</fullName>
    </submittedName>
</protein>
<evidence type="ECO:0000313" key="1">
    <source>
        <dbReference type="EMBL" id="MBB4939142.1"/>
    </source>
</evidence>